<dbReference type="SUPFAM" id="SSF47391">
    <property type="entry name" value="Dimerization-anchoring domain of cAMP-dependent PK regulatory subunit"/>
    <property type="match status" value="1"/>
</dbReference>
<evidence type="ECO:0000256" key="3">
    <source>
        <dbReference type="ARBA" id="ARBA00023069"/>
    </source>
</evidence>
<dbReference type="PANTHER" id="PTHR14952">
    <property type="entry name" value="ROPPORIN-1-LIKE PROTEIN"/>
    <property type="match status" value="1"/>
</dbReference>
<evidence type="ECO:0000313" key="8">
    <source>
        <dbReference type="Proteomes" id="UP000823561"/>
    </source>
</evidence>
<sequence length="218" mass="23959">MPPPDTMYCAQQINIPPELPDILKQFTKAAIKTQPDDVLKWSAAYFSALSKGEILPAKERLELGLPSTATTQTSGLSPAFLKVLHKQLSPQKSVSRAELQEKWRGLCLPSDQLDSLFSLGNFGDVVDWMEFFALGCSALGGSIISALKCACEILTDDPEGSAAHIPYETFVSLYTYLARLDGDLPQDQINSFIQNLQEVAAKQEGMIQLSNFSTTRKK</sequence>
<dbReference type="Gene3D" id="1.20.890.10">
    <property type="entry name" value="cAMP-dependent protein kinase regulatory subunit, dimerization-anchoring domain"/>
    <property type="match status" value="1"/>
</dbReference>
<evidence type="ECO:0000256" key="5">
    <source>
        <dbReference type="ARBA" id="ARBA00035651"/>
    </source>
</evidence>
<evidence type="ECO:0000256" key="4">
    <source>
        <dbReference type="ARBA" id="ARBA00023273"/>
    </source>
</evidence>
<dbReference type="FunFam" id="1.20.890.10:FF:000004">
    <property type="entry name" value="ropporin-1-like protein isoform X2"/>
    <property type="match status" value="1"/>
</dbReference>
<comment type="subcellular location">
    <subcellularLocation>
        <location evidence="1">Cell projection</location>
        <location evidence="1">Cilium</location>
        <location evidence="1">Flagellum</location>
    </subcellularLocation>
</comment>
<dbReference type="CDD" id="cd23019">
    <property type="entry name" value="DD_ROP"/>
    <property type="match status" value="1"/>
</dbReference>
<dbReference type="AlphaFoldDB" id="A0AAV6G101"/>
<keyword evidence="3" id="KW-0969">Cilium</keyword>
<dbReference type="InterPro" id="IPR047844">
    <property type="entry name" value="ROP_DD"/>
</dbReference>
<organism evidence="7 8">
    <name type="scientific">Alosa alosa</name>
    <name type="common">allis shad</name>
    <dbReference type="NCBI Taxonomy" id="278164"/>
    <lineage>
        <taxon>Eukaryota</taxon>
        <taxon>Metazoa</taxon>
        <taxon>Chordata</taxon>
        <taxon>Craniata</taxon>
        <taxon>Vertebrata</taxon>
        <taxon>Euteleostomi</taxon>
        <taxon>Actinopterygii</taxon>
        <taxon>Neopterygii</taxon>
        <taxon>Teleostei</taxon>
        <taxon>Clupei</taxon>
        <taxon>Clupeiformes</taxon>
        <taxon>Clupeoidei</taxon>
        <taxon>Clupeidae</taxon>
        <taxon>Alosa</taxon>
    </lineage>
</organism>
<evidence type="ECO:0000256" key="2">
    <source>
        <dbReference type="ARBA" id="ARBA00022846"/>
    </source>
</evidence>
<accession>A0AAV6G101</accession>
<dbReference type="PANTHER" id="PTHR14952:SF14">
    <property type="entry name" value="ROPPORIN-1-LIKE PROTEIN"/>
    <property type="match status" value="1"/>
</dbReference>
<keyword evidence="2" id="KW-0282">Flagellum</keyword>
<keyword evidence="4" id="KW-0966">Cell projection</keyword>
<dbReference type="Proteomes" id="UP000823561">
    <property type="component" value="Chromosome 16"/>
</dbReference>
<keyword evidence="8" id="KW-1185">Reference proteome</keyword>
<name>A0AAV6G101_9TELE</name>
<comment type="similarity">
    <text evidence="5">Belongs to the ropporin family.</text>
</comment>
<dbReference type="EMBL" id="JADWDJ010000016">
    <property type="protein sequence ID" value="KAG5268738.1"/>
    <property type="molecule type" value="Genomic_DNA"/>
</dbReference>
<proteinExistence type="inferred from homology"/>
<gene>
    <name evidence="7" type="ORF">AALO_G00215900</name>
</gene>
<evidence type="ECO:0000256" key="6">
    <source>
        <dbReference type="ARBA" id="ARBA00040933"/>
    </source>
</evidence>
<protein>
    <recommendedName>
        <fullName evidence="6">Ropporin-1-like protein</fullName>
    </recommendedName>
</protein>
<evidence type="ECO:0000313" key="7">
    <source>
        <dbReference type="EMBL" id="KAG5268738.1"/>
    </source>
</evidence>
<dbReference type="GO" id="GO:0031514">
    <property type="term" value="C:motile cilium"/>
    <property type="evidence" value="ECO:0007669"/>
    <property type="project" value="UniProtKB-SubCell"/>
</dbReference>
<comment type="caution">
    <text evidence="7">The sequence shown here is derived from an EMBL/GenBank/DDBJ whole genome shotgun (WGS) entry which is preliminary data.</text>
</comment>
<reference evidence="7" key="1">
    <citation type="submission" date="2020-10" db="EMBL/GenBank/DDBJ databases">
        <title>Chromosome-scale genome assembly of the Allis shad, Alosa alosa.</title>
        <authorList>
            <person name="Margot Z."/>
            <person name="Christophe K."/>
            <person name="Cabau C."/>
            <person name="Louis A."/>
            <person name="Berthelot C."/>
            <person name="Parey E."/>
            <person name="Roest Crollius H."/>
            <person name="Montfort J."/>
            <person name="Robinson-Rechavi M."/>
            <person name="Bucao C."/>
            <person name="Bouchez O."/>
            <person name="Gislard M."/>
            <person name="Lluch J."/>
            <person name="Milhes M."/>
            <person name="Lampietro C."/>
            <person name="Lopez Roques C."/>
            <person name="Donnadieu C."/>
            <person name="Braasch I."/>
            <person name="Desvignes T."/>
            <person name="Postlethwait J."/>
            <person name="Bobe J."/>
            <person name="Guiguen Y."/>
        </authorList>
    </citation>
    <scope>NUCLEOTIDE SEQUENCE</scope>
    <source>
        <strain evidence="7">M-15738</strain>
        <tissue evidence="7">Blood</tissue>
    </source>
</reference>
<evidence type="ECO:0000256" key="1">
    <source>
        <dbReference type="ARBA" id="ARBA00004230"/>
    </source>
</evidence>